<dbReference type="SUPFAM" id="SSF47203">
    <property type="entry name" value="Acyl-CoA dehydrogenase C-terminal domain-like"/>
    <property type="match status" value="1"/>
</dbReference>
<dbReference type="EMBL" id="CASHTH010000569">
    <property type="protein sequence ID" value="CAI8004725.1"/>
    <property type="molecule type" value="Genomic_DNA"/>
</dbReference>
<evidence type="ECO:0000256" key="5">
    <source>
        <dbReference type="ARBA" id="ARBA00023002"/>
    </source>
</evidence>
<reference evidence="10" key="1">
    <citation type="submission" date="2023-03" db="EMBL/GenBank/DDBJ databases">
        <authorList>
            <person name="Steffen K."/>
            <person name="Cardenas P."/>
        </authorList>
    </citation>
    <scope>NUCLEOTIDE SEQUENCE</scope>
</reference>
<keyword evidence="11" id="KW-1185">Reference proteome</keyword>
<dbReference type="InterPro" id="IPR013786">
    <property type="entry name" value="AcylCoA_DH/ox_N"/>
</dbReference>
<organism evidence="10 11">
    <name type="scientific">Geodia barretti</name>
    <name type="common">Barrett's horny sponge</name>
    <dbReference type="NCBI Taxonomy" id="519541"/>
    <lineage>
        <taxon>Eukaryota</taxon>
        <taxon>Metazoa</taxon>
        <taxon>Porifera</taxon>
        <taxon>Demospongiae</taxon>
        <taxon>Heteroscleromorpha</taxon>
        <taxon>Tetractinellida</taxon>
        <taxon>Astrophorina</taxon>
        <taxon>Geodiidae</taxon>
        <taxon>Geodia</taxon>
    </lineage>
</organism>
<evidence type="ECO:0000313" key="11">
    <source>
        <dbReference type="Proteomes" id="UP001174909"/>
    </source>
</evidence>
<comment type="similarity">
    <text evidence="2 6">Belongs to the acyl-CoA dehydrogenase family.</text>
</comment>
<dbReference type="InterPro" id="IPR037069">
    <property type="entry name" value="AcylCoA_DH/ox_N_sf"/>
</dbReference>
<evidence type="ECO:0000256" key="1">
    <source>
        <dbReference type="ARBA" id="ARBA00001974"/>
    </source>
</evidence>
<dbReference type="Pfam" id="PF00441">
    <property type="entry name" value="Acyl-CoA_dh_1"/>
    <property type="match status" value="1"/>
</dbReference>
<dbReference type="Proteomes" id="UP001174909">
    <property type="component" value="Unassembled WGS sequence"/>
</dbReference>
<evidence type="ECO:0000259" key="9">
    <source>
        <dbReference type="Pfam" id="PF02771"/>
    </source>
</evidence>
<dbReference type="InterPro" id="IPR009075">
    <property type="entry name" value="AcylCo_DH/oxidase_C"/>
</dbReference>
<feature type="domain" description="Acyl-CoA dehydrogenase/oxidase C-terminal" evidence="7">
    <location>
        <begin position="244"/>
        <end position="366"/>
    </location>
</feature>
<evidence type="ECO:0000256" key="3">
    <source>
        <dbReference type="ARBA" id="ARBA00022630"/>
    </source>
</evidence>
<evidence type="ECO:0000313" key="10">
    <source>
        <dbReference type="EMBL" id="CAI8004725.1"/>
    </source>
</evidence>
<dbReference type="Gene3D" id="1.10.540.10">
    <property type="entry name" value="Acyl-CoA dehydrogenase/oxidase, N-terminal domain"/>
    <property type="match status" value="1"/>
</dbReference>
<sequence length="392" mass="42942">MTLRSHAAAECHPVVLKIAELARERFASRAGKYDAESSFPFENYQDLHQAGLLGLTVPEEYGGAGIDPVTYVLALQAMAKGCPATALTFNMHANVILNIAQLASHEQKCRYFKEVLEEGNLFATVMSEPDSSFRDRFVLRTVFSPTPEGNYRVQGVKHFCSLGDAANRYFVTGLREGTDTAQEGIMAAMVSRSENGITLERTWNATGMRGTTSHSIRYDTEILAQDVMGNPGQLLTIELSGFALGYAATYLGVAEAAYEFILKYSQTRVIAPSTEPLAYNPLVQRNLGEMSAQIRAAKLMLCEAAAVRRSGVREEMSLATNQAKYLCAEAGVRVTEQAMRMAGGSGFLKDMPLERWHRDALAGPVMPPSNDRCLEVIGRIVCGLRATTLEFQ</sequence>
<name>A0AA35R573_GEOBA</name>
<evidence type="ECO:0000256" key="6">
    <source>
        <dbReference type="RuleBase" id="RU362125"/>
    </source>
</evidence>
<gene>
    <name evidence="10" type="ORF">GBAR_LOCUS3991</name>
</gene>
<dbReference type="Gene3D" id="2.40.110.10">
    <property type="entry name" value="Butyryl-CoA Dehydrogenase, subunit A, domain 2"/>
    <property type="match status" value="1"/>
</dbReference>
<dbReference type="InterPro" id="IPR009100">
    <property type="entry name" value="AcylCoA_DH/oxidase_NM_dom_sf"/>
</dbReference>
<evidence type="ECO:0000256" key="4">
    <source>
        <dbReference type="ARBA" id="ARBA00022827"/>
    </source>
</evidence>
<evidence type="ECO:0000259" key="7">
    <source>
        <dbReference type="Pfam" id="PF00441"/>
    </source>
</evidence>
<dbReference type="PANTHER" id="PTHR43884">
    <property type="entry name" value="ACYL-COA DEHYDROGENASE"/>
    <property type="match status" value="1"/>
</dbReference>
<dbReference type="AlphaFoldDB" id="A0AA35R573"/>
<dbReference type="GO" id="GO:0003995">
    <property type="term" value="F:acyl-CoA dehydrogenase activity"/>
    <property type="evidence" value="ECO:0007669"/>
    <property type="project" value="TreeGrafter"/>
</dbReference>
<protein>
    <submittedName>
        <fullName evidence="10">Acyl-CoA dehydrogenase</fullName>
    </submittedName>
</protein>
<keyword evidence="5 6" id="KW-0560">Oxidoreductase</keyword>
<dbReference type="InterPro" id="IPR046373">
    <property type="entry name" value="Acyl-CoA_Oxase/DH_mid-dom_sf"/>
</dbReference>
<dbReference type="Gene3D" id="1.20.140.10">
    <property type="entry name" value="Butyryl-CoA Dehydrogenase, subunit A, domain 3"/>
    <property type="match status" value="1"/>
</dbReference>
<comment type="caution">
    <text evidence="10">The sequence shown here is derived from an EMBL/GenBank/DDBJ whole genome shotgun (WGS) entry which is preliminary data.</text>
</comment>
<keyword evidence="4 6" id="KW-0274">FAD</keyword>
<dbReference type="Pfam" id="PF02770">
    <property type="entry name" value="Acyl-CoA_dh_M"/>
    <property type="match status" value="1"/>
</dbReference>
<dbReference type="PIRSF" id="PIRSF016578">
    <property type="entry name" value="HsaA"/>
    <property type="match status" value="1"/>
</dbReference>
<evidence type="ECO:0000256" key="2">
    <source>
        <dbReference type="ARBA" id="ARBA00009347"/>
    </source>
</evidence>
<proteinExistence type="inferred from homology"/>
<keyword evidence="3 6" id="KW-0285">Flavoprotein</keyword>
<evidence type="ECO:0000259" key="8">
    <source>
        <dbReference type="Pfam" id="PF02770"/>
    </source>
</evidence>
<feature type="domain" description="Acyl-CoA dehydrogenase/oxidase N-terminal" evidence="9">
    <location>
        <begin position="18"/>
        <end position="116"/>
    </location>
</feature>
<dbReference type="Pfam" id="PF02771">
    <property type="entry name" value="Acyl-CoA_dh_N"/>
    <property type="match status" value="1"/>
</dbReference>
<feature type="domain" description="Acyl-CoA oxidase/dehydrogenase middle" evidence="8">
    <location>
        <begin position="124"/>
        <end position="219"/>
    </location>
</feature>
<dbReference type="SUPFAM" id="SSF56645">
    <property type="entry name" value="Acyl-CoA dehydrogenase NM domain-like"/>
    <property type="match status" value="1"/>
</dbReference>
<dbReference type="InterPro" id="IPR006091">
    <property type="entry name" value="Acyl-CoA_Oxase/DH_mid-dom"/>
</dbReference>
<dbReference type="InterPro" id="IPR036250">
    <property type="entry name" value="AcylCo_DH-like_C"/>
</dbReference>
<comment type="cofactor">
    <cofactor evidence="1 6">
        <name>FAD</name>
        <dbReference type="ChEBI" id="CHEBI:57692"/>
    </cofactor>
</comment>
<dbReference type="PANTHER" id="PTHR43884:SF25">
    <property type="entry name" value="ACYL-COA DEHYDROGENASE YDBM-RELATED"/>
    <property type="match status" value="1"/>
</dbReference>
<dbReference type="GO" id="GO:0050660">
    <property type="term" value="F:flavin adenine dinucleotide binding"/>
    <property type="evidence" value="ECO:0007669"/>
    <property type="project" value="InterPro"/>
</dbReference>
<accession>A0AA35R573</accession>